<evidence type="ECO:0000313" key="2">
    <source>
        <dbReference type="Proteomes" id="UP000190774"/>
    </source>
</evidence>
<proteinExistence type="predicted"/>
<organism evidence="1 2">
    <name type="scientific">Prosthecobacter debontii</name>
    <dbReference type="NCBI Taxonomy" id="48467"/>
    <lineage>
        <taxon>Bacteria</taxon>
        <taxon>Pseudomonadati</taxon>
        <taxon>Verrucomicrobiota</taxon>
        <taxon>Verrucomicrobiia</taxon>
        <taxon>Verrucomicrobiales</taxon>
        <taxon>Verrucomicrobiaceae</taxon>
        <taxon>Prosthecobacter</taxon>
    </lineage>
</organism>
<dbReference type="Proteomes" id="UP000190774">
    <property type="component" value="Unassembled WGS sequence"/>
</dbReference>
<dbReference type="STRING" id="48467.SAMN02745166_02593"/>
<sequence>MKSGIPHLQLDDDSQLNDQHVAPIVTCVFRQDLDEAGAICISFKNLPDSFQLRALMVKLKEQLSAWFQQQTGSRLHYYSMGRFDQKKTTRLHLDGGPACSFLMLGYEPSRVTSQFLIADFSRCAAQEGLSPQAFLETRNPMIAPQGRQVLEPFTATIPSWDDSAARIVLINNSSESALLPRPFPALGVLHGADILSVPEPGSPRIINSTMLVPELEMPAENAQAVSTFLSTRSISGSIL</sequence>
<name>A0A1T4Y660_9BACT</name>
<keyword evidence="2" id="KW-1185">Reference proteome</keyword>
<accession>A0A1T4Y660</accession>
<protein>
    <submittedName>
        <fullName evidence="1">Uncharacterized protein</fullName>
    </submittedName>
</protein>
<dbReference type="RefSeq" id="WP_078813785.1">
    <property type="nucleotide sequence ID" value="NZ_FUYE01000007.1"/>
</dbReference>
<dbReference type="AlphaFoldDB" id="A0A1T4Y660"/>
<reference evidence="2" key="1">
    <citation type="submission" date="2017-02" db="EMBL/GenBank/DDBJ databases">
        <authorList>
            <person name="Varghese N."/>
            <person name="Submissions S."/>
        </authorList>
    </citation>
    <scope>NUCLEOTIDE SEQUENCE [LARGE SCALE GENOMIC DNA]</scope>
    <source>
        <strain evidence="2">ATCC 700200</strain>
    </source>
</reference>
<dbReference type="EMBL" id="FUYE01000007">
    <property type="protein sequence ID" value="SKA97322.1"/>
    <property type="molecule type" value="Genomic_DNA"/>
</dbReference>
<gene>
    <name evidence="1" type="ORF">SAMN02745166_02593</name>
</gene>
<evidence type="ECO:0000313" key="1">
    <source>
        <dbReference type="EMBL" id="SKA97322.1"/>
    </source>
</evidence>
<dbReference type="OrthoDB" id="188944at2"/>